<keyword evidence="2 8" id="KW-0808">Transferase</keyword>
<dbReference type="GO" id="GO:0036431">
    <property type="term" value="F:dCMP kinase activity"/>
    <property type="evidence" value="ECO:0007669"/>
    <property type="project" value="InterPro"/>
</dbReference>
<dbReference type="CDD" id="cd02020">
    <property type="entry name" value="CMPK"/>
    <property type="match status" value="1"/>
</dbReference>
<dbReference type="InterPro" id="IPR003136">
    <property type="entry name" value="Cytidylate_kin"/>
</dbReference>
<evidence type="ECO:0000256" key="6">
    <source>
        <dbReference type="ARBA" id="ARBA00047615"/>
    </source>
</evidence>
<proteinExistence type="inferred from homology"/>
<dbReference type="InterPro" id="IPR011994">
    <property type="entry name" value="Cytidylate_kinase_dom"/>
</dbReference>
<comment type="catalytic activity">
    <reaction evidence="7 8">
        <text>CMP + ATP = CDP + ADP</text>
        <dbReference type="Rhea" id="RHEA:11600"/>
        <dbReference type="ChEBI" id="CHEBI:30616"/>
        <dbReference type="ChEBI" id="CHEBI:58069"/>
        <dbReference type="ChEBI" id="CHEBI:60377"/>
        <dbReference type="ChEBI" id="CHEBI:456216"/>
        <dbReference type="EC" id="2.7.4.25"/>
    </reaction>
</comment>
<dbReference type="RefSeq" id="WP_289504465.1">
    <property type="nucleotide sequence ID" value="NZ_CP116805.1"/>
</dbReference>
<protein>
    <recommendedName>
        <fullName evidence="8">Cytidylate kinase</fullName>
        <shortName evidence="8">CK</shortName>
        <ecNumber evidence="8">2.7.4.25</ecNumber>
    </recommendedName>
    <alternativeName>
        <fullName evidence="8">Cytidine monophosphate kinase</fullName>
        <shortName evidence="8">CMP kinase</shortName>
    </alternativeName>
</protein>
<evidence type="ECO:0000313" key="11">
    <source>
        <dbReference type="Proteomes" id="UP001217500"/>
    </source>
</evidence>
<dbReference type="NCBIfam" id="TIGR00017">
    <property type="entry name" value="cmk"/>
    <property type="match status" value="1"/>
</dbReference>
<dbReference type="EC" id="2.7.4.25" evidence="8"/>
<keyword evidence="11" id="KW-1185">Reference proteome</keyword>
<evidence type="ECO:0000256" key="4">
    <source>
        <dbReference type="ARBA" id="ARBA00022777"/>
    </source>
</evidence>
<evidence type="ECO:0000256" key="1">
    <source>
        <dbReference type="ARBA" id="ARBA00009427"/>
    </source>
</evidence>
<comment type="catalytic activity">
    <reaction evidence="6 8">
        <text>dCMP + ATP = dCDP + ADP</text>
        <dbReference type="Rhea" id="RHEA:25094"/>
        <dbReference type="ChEBI" id="CHEBI:30616"/>
        <dbReference type="ChEBI" id="CHEBI:57566"/>
        <dbReference type="ChEBI" id="CHEBI:58593"/>
        <dbReference type="ChEBI" id="CHEBI:456216"/>
        <dbReference type="EC" id="2.7.4.25"/>
    </reaction>
</comment>
<dbReference type="Gene3D" id="3.40.50.300">
    <property type="entry name" value="P-loop containing nucleotide triphosphate hydrolases"/>
    <property type="match status" value="1"/>
</dbReference>
<evidence type="ECO:0000256" key="3">
    <source>
        <dbReference type="ARBA" id="ARBA00022741"/>
    </source>
</evidence>
<evidence type="ECO:0000256" key="8">
    <source>
        <dbReference type="HAMAP-Rule" id="MF_00238"/>
    </source>
</evidence>
<organism evidence="10 11">
    <name type="scientific">Gimibacter soli</name>
    <dbReference type="NCBI Taxonomy" id="3024400"/>
    <lineage>
        <taxon>Bacteria</taxon>
        <taxon>Pseudomonadati</taxon>
        <taxon>Pseudomonadota</taxon>
        <taxon>Alphaproteobacteria</taxon>
        <taxon>Kordiimonadales</taxon>
        <taxon>Temperatibacteraceae</taxon>
        <taxon>Gimibacter</taxon>
    </lineage>
</organism>
<reference evidence="10" key="1">
    <citation type="submission" date="2023-01" db="EMBL/GenBank/DDBJ databases">
        <title>The genome sequence of Kordiimonadaceae bacterium 6D33.</title>
        <authorList>
            <person name="Liu Y."/>
        </authorList>
    </citation>
    <scope>NUCLEOTIDE SEQUENCE</scope>
    <source>
        <strain evidence="10">6D33</strain>
    </source>
</reference>
<dbReference type="HAMAP" id="MF_00238">
    <property type="entry name" value="Cytidyl_kinase_type1"/>
    <property type="match status" value="1"/>
</dbReference>
<keyword evidence="3 8" id="KW-0547">Nucleotide-binding</keyword>
<evidence type="ECO:0000259" key="9">
    <source>
        <dbReference type="Pfam" id="PF02224"/>
    </source>
</evidence>
<gene>
    <name evidence="8 10" type="primary">cmk</name>
    <name evidence="10" type="ORF">PH603_03105</name>
</gene>
<dbReference type="Proteomes" id="UP001217500">
    <property type="component" value="Chromosome"/>
</dbReference>
<sequence length="223" mass="23402">MPPSDAAFVIAIDGPAAAGKGTLARRLADHYGFAFLDTGSLYRAVGLQMIIEGSDLDDAQKATETAARLDLGLIGDPRLRAEETGGAASRVAAVPGVRAALLDFQRQFAGHPPGDTAGAVLDGRDVGTVICPDAPVKLFVTASAEERARRRTLEMEGRGEAADYAAILEDVKARDARDMGRKDAPLKPAEDALLLDTTNLAIDAVFLRAKSFIDGKLSSRDGA</sequence>
<comment type="subcellular location">
    <subcellularLocation>
        <location evidence="8">Cytoplasm</location>
    </subcellularLocation>
</comment>
<keyword evidence="8" id="KW-0963">Cytoplasm</keyword>
<dbReference type="GO" id="GO:0006220">
    <property type="term" value="P:pyrimidine nucleotide metabolic process"/>
    <property type="evidence" value="ECO:0007669"/>
    <property type="project" value="UniProtKB-UniRule"/>
</dbReference>
<dbReference type="KEGG" id="gso:PH603_03105"/>
<keyword evidence="5 8" id="KW-0067">ATP-binding</keyword>
<evidence type="ECO:0000256" key="5">
    <source>
        <dbReference type="ARBA" id="ARBA00022840"/>
    </source>
</evidence>
<dbReference type="GO" id="GO:0005737">
    <property type="term" value="C:cytoplasm"/>
    <property type="evidence" value="ECO:0007669"/>
    <property type="project" value="UniProtKB-SubCell"/>
</dbReference>
<evidence type="ECO:0000256" key="2">
    <source>
        <dbReference type="ARBA" id="ARBA00022679"/>
    </source>
</evidence>
<dbReference type="AlphaFoldDB" id="A0AAE9XR07"/>
<evidence type="ECO:0000313" key="10">
    <source>
        <dbReference type="EMBL" id="WCL54746.1"/>
    </source>
</evidence>
<keyword evidence="4 8" id="KW-0418">Kinase</keyword>
<feature type="domain" description="Cytidylate kinase" evidence="9">
    <location>
        <begin position="10"/>
        <end position="206"/>
    </location>
</feature>
<name>A0AAE9XR07_9PROT</name>
<dbReference type="InterPro" id="IPR027417">
    <property type="entry name" value="P-loop_NTPase"/>
</dbReference>
<dbReference type="SUPFAM" id="SSF52540">
    <property type="entry name" value="P-loop containing nucleoside triphosphate hydrolases"/>
    <property type="match status" value="1"/>
</dbReference>
<dbReference type="Pfam" id="PF02224">
    <property type="entry name" value="Cytidylate_kin"/>
    <property type="match status" value="1"/>
</dbReference>
<dbReference type="EMBL" id="CP116805">
    <property type="protein sequence ID" value="WCL54746.1"/>
    <property type="molecule type" value="Genomic_DNA"/>
</dbReference>
<evidence type="ECO:0000256" key="7">
    <source>
        <dbReference type="ARBA" id="ARBA00048478"/>
    </source>
</evidence>
<feature type="binding site" evidence="8">
    <location>
        <begin position="14"/>
        <end position="22"/>
    </location>
    <ligand>
        <name>ATP</name>
        <dbReference type="ChEBI" id="CHEBI:30616"/>
    </ligand>
</feature>
<accession>A0AAE9XR07</accession>
<comment type="similarity">
    <text evidence="1 8">Belongs to the cytidylate kinase family. Type 1 subfamily.</text>
</comment>
<dbReference type="GO" id="GO:0005524">
    <property type="term" value="F:ATP binding"/>
    <property type="evidence" value="ECO:0007669"/>
    <property type="project" value="UniProtKB-UniRule"/>
</dbReference>